<dbReference type="PANTHER" id="PTHR14017:SF1">
    <property type="entry name" value="LD02225P"/>
    <property type="match status" value="1"/>
</dbReference>
<feature type="domain" description="JmjC" evidence="14">
    <location>
        <begin position="868"/>
        <end position="1031"/>
    </location>
</feature>
<feature type="compositionally biased region" description="Polar residues" evidence="13">
    <location>
        <begin position="532"/>
        <end position="546"/>
    </location>
</feature>
<feature type="compositionally biased region" description="Pro residues" evidence="13">
    <location>
        <begin position="692"/>
        <end position="702"/>
    </location>
</feature>
<comment type="subcellular location">
    <subcellularLocation>
        <location evidence="2">Nucleus</location>
    </subcellularLocation>
</comment>
<dbReference type="Gene3D" id="2.10.110.20">
    <property type="match status" value="1"/>
</dbReference>
<dbReference type="AlphaFoldDB" id="A0A834R8L1"/>
<dbReference type="InterPro" id="IPR051630">
    <property type="entry name" value="Corepressor-Demethylase"/>
</dbReference>
<keyword evidence="15" id="KW-0489">Methyltransferase</keyword>
<dbReference type="PROSITE" id="PS50005">
    <property type="entry name" value="TPR"/>
    <property type="match status" value="3"/>
</dbReference>
<evidence type="ECO:0000256" key="12">
    <source>
        <dbReference type="PROSITE-ProRule" id="PRU00339"/>
    </source>
</evidence>
<dbReference type="Gene3D" id="1.20.58.1370">
    <property type="match status" value="1"/>
</dbReference>
<dbReference type="SUPFAM" id="SSF51197">
    <property type="entry name" value="Clavaminate synthase-like"/>
    <property type="match status" value="1"/>
</dbReference>
<dbReference type="GO" id="GO:0008168">
    <property type="term" value="F:methyltransferase activity"/>
    <property type="evidence" value="ECO:0007669"/>
    <property type="project" value="UniProtKB-KW"/>
</dbReference>
<evidence type="ECO:0000256" key="1">
    <source>
        <dbReference type="ARBA" id="ARBA00001954"/>
    </source>
</evidence>
<dbReference type="GO" id="GO:0032259">
    <property type="term" value="P:methylation"/>
    <property type="evidence" value="ECO:0007669"/>
    <property type="project" value="UniProtKB-KW"/>
</dbReference>
<dbReference type="SUPFAM" id="SSF81901">
    <property type="entry name" value="HCP-like"/>
    <property type="match status" value="1"/>
</dbReference>
<feature type="compositionally biased region" description="Polar residues" evidence="13">
    <location>
        <begin position="69"/>
        <end position="88"/>
    </location>
</feature>
<keyword evidence="10" id="KW-0539">Nucleus</keyword>
<evidence type="ECO:0000313" key="15">
    <source>
        <dbReference type="EMBL" id="KAF7491077.1"/>
    </source>
</evidence>
<feature type="repeat" description="TPR" evidence="12">
    <location>
        <begin position="161"/>
        <end position="194"/>
    </location>
</feature>
<protein>
    <submittedName>
        <fullName evidence="15">Lysine-specific demethylase 6A</fullName>
    </submittedName>
</protein>
<evidence type="ECO:0000256" key="3">
    <source>
        <dbReference type="ARBA" id="ARBA00022553"/>
    </source>
</evidence>
<keyword evidence="9" id="KW-0408">Iron</keyword>
<dbReference type="PROSITE" id="PS51184">
    <property type="entry name" value="JMJC"/>
    <property type="match status" value="1"/>
</dbReference>
<dbReference type="EnsemblMetazoa" id="SSS_252s_mrna">
    <property type="protein sequence ID" value="KAF7491077.1"/>
    <property type="gene ID" value="SSS_252"/>
</dbReference>
<keyword evidence="15" id="KW-0808">Transferase</keyword>
<keyword evidence="5" id="KW-0862">Zinc</keyword>
<dbReference type="GO" id="GO:0000978">
    <property type="term" value="F:RNA polymerase II cis-regulatory region sequence-specific DNA binding"/>
    <property type="evidence" value="ECO:0007669"/>
    <property type="project" value="TreeGrafter"/>
</dbReference>
<feature type="region of interest" description="Disordered" evidence="13">
    <location>
        <begin position="69"/>
        <end position="89"/>
    </location>
</feature>
<dbReference type="InterPro" id="IPR003347">
    <property type="entry name" value="JmjC_dom"/>
</dbReference>
<evidence type="ECO:0000256" key="8">
    <source>
        <dbReference type="ARBA" id="ARBA00023002"/>
    </source>
</evidence>
<dbReference type="InterPro" id="IPR046941">
    <property type="entry name" value="KDM6_GATAL_sf"/>
</dbReference>
<dbReference type="GO" id="GO:0010468">
    <property type="term" value="P:regulation of gene expression"/>
    <property type="evidence" value="ECO:0007669"/>
    <property type="project" value="TreeGrafter"/>
</dbReference>
<sequence length="1164" mass="133854">MKPIMVMNEDPSFVPDTKTLQFPNDNHLRMISLQRNNNNNQNNINNSIGHNPNSAVAAPLTLNISEQSSSLVNKNQKANDNPQRSSPKSVLLTKNDWNELNKIDSQYYGIYRIDDNENQKIKILIASAIKAYEVALLNRNLILENSSAQVSQKFKSTPINPKVFCRLGHYNFLCGNYSKALSAYQRFLATDPDHWKNSPALFGLGLIYFHYHSFNWAIKAFKQLIYADPSFLRTNEAHVRLGIIYKSFKHYQLAHKHFQIALNDSNYCTFDENDIKFHIAHLYESEGKVKLARENYLQLLKAKDISNHLRAEILRQLGYLYFANDLFGEPQTRFLEAIKFLNESIDLNAVHSSAHYYLGRCYASLNQVHEAFVSYRHSVEKTEANSNTWCSIGILYQKQRQSTDALQAYICSVQLNKNNITAWINLGILYESKNQFYDAFKCYLHATEILQINSDSSSESQLLAVLQRVKYYKSQLSNIKSLSLSSLPLDDTVDAQTLPSEDQNTAKRIKSEITVQNHNQTNNHPQSHHHQNVFNSTQHPMSQYSSCKQKFNSEMNAQSPLINENDSNNYFNRTKRSYSVESDVLTFSSDDSLNESNNHQLSSHQYSCTSLSEKNSIHNHSNHSQFDEKEEAIYSLLCSPQSDASQPDPSTASNQPKLSIQMNSQQVLEECKKISPKNIKIINSITSDDGRPPYPPDPPYPPLSREKLNPPTPSIYVESKKDALSPELQQFCLSNPIAVIRGLSSILKLDLGLFSTKTLVETNSDHSIEVRRQYSQPSDENWDPEHRDMVWYCESQRSHTTIARYGHYQAQSFSDSLKEEKGKNTTSFPRDSDSDSNSTFSKCKRNKKYSMFKPVKFGTNVDLSDAKKWRPQLQELAKLPPFARVSSAANMLTHVGHTILGMNSVQLYMKVPGCRTPGHQENNNFCSVNINIGPGDCEWFGVAPEYWGVIHHICERNNINYLHGSWWPLLDDLYANNVPVYRFVQKPGDIVWVGAGTVHWVQAIGWCNNIAWNVGPFTALQYDLAIKRYEWNKHEQYKSIVPMINMTWNIARNVKISDQEVFVMMKMVLLRSLKYSIMLKTLLEDMKQEIIVKNRESSEPAHYCVICDVEVFNILFVKEVDRKHFAHCYYCARKINADFEHFVILEEYKLEELMNIYDNFKLIS</sequence>
<reference evidence="15" key="2">
    <citation type="submission" date="2020-01" db="EMBL/GenBank/DDBJ databases">
        <authorList>
            <person name="Korhonen P.K.K."/>
            <person name="Guangxu M.G."/>
            <person name="Wang T.W."/>
            <person name="Stroehlein A.J.S."/>
            <person name="Young N.D."/>
            <person name="Ang C.-S.A."/>
            <person name="Fernando D.W.F."/>
            <person name="Lu H.L."/>
            <person name="Taylor S.T."/>
            <person name="Ehtesham M.E.M."/>
            <person name="Najaraj S.H.N."/>
            <person name="Harsha G.H.G."/>
            <person name="Madugundu A.M."/>
            <person name="Renuse S.R."/>
            <person name="Holt D.H."/>
            <person name="Pandey A.P."/>
            <person name="Papenfuss A.P."/>
            <person name="Gasser R.B.G."/>
            <person name="Fischer K.F."/>
        </authorList>
    </citation>
    <scope>NUCLEOTIDE SEQUENCE</scope>
    <source>
        <strain evidence="15">SSS_KF_BRIS2020</strain>
    </source>
</reference>
<comment type="cofactor">
    <cofactor evidence="1">
        <name>Fe(2+)</name>
        <dbReference type="ChEBI" id="CHEBI:29033"/>
    </cofactor>
</comment>
<evidence type="ECO:0000313" key="16">
    <source>
        <dbReference type="EnsemblMetazoa" id="KAF7491077.1"/>
    </source>
</evidence>
<evidence type="ECO:0000256" key="5">
    <source>
        <dbReference type="ARBA" id="ARBA00022833"/>
    </source>
</evidence>
<proteinExistence type="inferred from homology"/>
<evidence type="ECO:0000256" key="7">
    <source>
        <dbReference type="ARBA" id="ARBA00022964"/>
    </source>
</evidence>
<keyword evidence="12" id="KW-0802">TPR repeat</keyword>
<reference evidence="16" key="3">
    <citation type="submission" date="2022-06" db="UniProtKB">
        <authorList>
            <consortium name="EnsemblMetazoa"/>
        </authorList>
    </citation>
    <scope>IDENTIFICATION</scope>
</reference>
<dbReference type="Pfam" id="PF13181">
    <property type="entry name" value="TPR_8"/>
    <property type="match status" value="1"/>
</dbReference>
<evidence type="ECO:0000259" key="14">
    <source>
        <dbReference type="PROSITE" id="PS51184"/>
    </source>
</evidence>
<dbReference type="InterPro" id="IPR048560">
    <property type="entry name" value="KDM6A_B-like_GATAL"/>
</dbReference>
<feature type="repeat" description="TPR" evidence="12">
    <location>
        <begin position="198"/>
        <end position="231"/>
    </location>
</feature>
<feature type="repeat" description="TPR" evidence="12">
    <location>
        <begin position="386"/>
        <end position="419"/>
    </location>
</feature>
<keyword evidence="6" id="KW-0156">Chromatin regulator</keyword>
<dbReference type="Gene3D" id="2.60.120.650">
    <property type="entry name" value="Cupin"/>
    <property type="match status" value="1"/>
</dbReference>
<keyword evidence="4" id="KW-0479">Metal-binding</keyword>
<dbReference type="EMBL" id="WVUK01000062">
    <property type="protein sequence ID" value="KAF7491077.1"/>
    <property type="molecule type" value="Genomic_DNA"/>
</dbReference>
<keyword evidence="7" id="KW-0223">Dioxygenase</keyword>
<evidence type="ECO:0000256" key="6">
    <source>
        <dbReference type="ARBA" id="ARBA00022853"/>
    </source>
</evidence>
<dbReference type="SUPFAM" id="SSF48452">
    <property type="entry name" value="TPR-like"/>
    <property type="match status" value="1"/>
</dbReference>
<dbReference type="GO" id="GO:0044666">
    <property type="term" value="C:MLL3/4 complex"/>
    <property type="evidence" value="ECO:0007669"/>
    <property type="project" value="TreeGrafter"/>
</dbReference>
<feature type="region of interest" description="Disordered" evidence="13">
    <location>
        <begin position="519"/>
        <end position="546"/>
    </location>
</feature>
<dbReference type="SMART" id="SM00558">
    <property type="entry name" value="JmjC"/>
    <property type="match status" value="1"/>
</dbReference>
<evidence type="ECO:0000313" key="17">
    <source>
        <dbReference type="Proteomes" id="UP000070412"/>
    </source>
</evidence>
<dbReference type="GO" id="GO:0031490">
    <property type="term" value="F:chromatin DNA binding"/>
    <property type="evidence" value="ECO:0007669"/>
    <property type="project" value="TreeGrafter"/>
</dbReference>
<dbReference type="Pfam" id="PF21322">
    <property type="entry name" value="KDM6_C-hel"/>
    <property type="match status" value="1"/>
</dbReference>
<keyword evidence="8" id="KW-0560">Oxidoreductase</keyword>
<dbReference type="GO" id="GO:0046872">
    <property type="term" value="F:metal ion binding"/>
    <property type="evidence" value="ECO:0007669"/>
    <property type="project" value="UniProtKB-KW"/>
</dbReference>
<keyword evidence="17" id="KW-1185">Reference proteome</keyword>
<evidence type="ECO:0000256" key="4">
    <source>
        <dbReference type="ARBA" id="ARBA00022723"/>
    </source>
</evidence>
<reference evidence="17" key="1">
    <citation type="journal article" date="2020" name="PLoS Negl. Trop. Dis.">
        <title>High-quality nuclear genome for Sarcoptes scabiei-A critical resource for a neglected parasite.</title>
        <authorList>
            <person name="Korhonen P.K."/>
            <person name="Gasser R.B."/>
            <person name="Ma G."/>
            <person name="Wang T."/>
            <person name="Stroehlein A.J."/>
            <person name="Young N.D."/>
            <person name="Ang C.S."/>
            <person name="Fernando D.D."/>
            <person name="Lu H.C."/>
            <person name="Taylor S."/>
            <person name="Reynolds S.L."/>
            <person name="Mofiz E."/>
            <person name="Najaraj S.H."/>
            <person name="Gowda H."/>
            <person name="Madugundu A."/>
            <person name="Renuse S."/>
            <person name="Holt D."/>
            <person name="Pandey A."/>
            <person name="Papenfuss A.T."/>
            <person name="Fischer K."/>
        </authorList>
    </citation>
    <scope>NUCLEOTIDE SEQUENCE [LARGE SCALE GENOMIC DNA]</scope>
</reference>
<evidence type="ECO:0000256" key="10">
    <source>
        <dbReference type="ARBA" id="ARBA00023242"/>
    </source>
</evidence>
<dbReference type="Pfam" id="PF02373">
    <property type="entry name" value="JmjC"/>
    <property type="match status" value="1"/>
</dbReference>
<accession>A0A834R8L1</accession>
<dbReference type="Pfam" id="PF21326">
    <property type="entry name" value="KDM6_GATAL"/>
    <property type="match status" value="1"/>
</dbReference>
<evidence type="ECO:0000256" key="11">
    <source>
        <dbReference type="ARBA" id="ARBA00034483"/>
    </source>
</evidence>
<gene>
    <name evidence="15" type="primary">SSS_252g</name>
    <name evidence="15" type="ORF">SSS_252</name>
</gene>
<evidence type="ECO:0000256" key="13">
    <source>
        <dbReference type="SAM" id="MobiDB-lite"/>
    </source>
</evidence>
<evidence type="ECO:0000256" key="2">
    <source>
        <dbReference type="ARBA" id="ARBA00004123"/>
    </source>
</evidence>
<dbReference type="SMART" id="SM00028">
    <property type="entry name" value="TPR"/>
    <property type="match status" value="8"/>
</dbReference>
<dbReference type="PANTHER" id="PTHR14017">
    <property type="entry name" value="LYSINE-SPECIFIC DEMETHYLASE"/>
    <property type="match status" value="1"/>
</dbReference>
<keyword evidence="3" id="KW-0597">Phosphoprotein</keyword>
<organism evidence="15">
    <name type="scientific">Sarcoptes scabiei</name>
    <name type="common">Itch mite</name>
    <name type="synonym">Acarus scabiei</name>
    <dbReference type="NCBI Taxonomy" id="52283"/>
    <lineage>
        <taxon>Eukaryota</taxon>
        <taxon>Metazoa</taxon>
        <taxon>Ecdysozoa</taxon>
        <taxon>Arthropoda</taxon>
        <taxon>Chelicerata</taxon>
        <taxon>Arachnida</taxon>
        <taxon>Acari</taxon>
        <taxon>Acariformes</taxon>
        <taxon>Sarcoptiformes</taxon>
        <taxon>Astigmata</taxon>
        <taxon>Psoroptidia</taxon>
        <taxon>Sarcoptoidea</taxon>
        <taxon>Sarcoptidae</taxon>
        <taxon>Sarcoptinae</taxon>
        <taxon>Sarcoptes</taxon>
    </lineage>
</organism>
<feature type="region of interest" description="Disordered" evidence="13">
    <location>
        <begin position="683"/>
        <end position="710"/>
    </location>
</feature>
<dbReference type="GO" id="GO:0071558">
    <property type="term" value="F:histone H3K27me2/H3K27me3 demethylase activity"/>
    <property type="evidence" value="ECO:0007669"/>
    <property type="project" value="TreeGrafter"/>
</dbReference>
<dbReference type="Gene3D" id="1.25.40.10">
    <property type="entry name" value="Tetratricopeptide repeat domain"/>
    <property type="match status" value="2"/>
</dbReference>
<dbReference type="OrthoDB" id="418911at2759"/>
<name>A0A834R8L1_SARSC</name>
<comment type="similarity">
    <text evidence="11">Belongs to the UTX family.</text>
</comment>
<dbReference type="InterPro" id="IPR019734">
    <property type="entry name" value="TPR_rpt"/>
</dbReference>
<feature type="region of interest" description="Disordered" evidence="13">
    <location>
        <begin position="819"/>
        <end position="841"/>
    </location>
</feature>
<feature type="compositionally biased region" description="Polar residues" evidence="13">
    <location>
        <begin position="824"/>
        <end position="841"/>
    </location>
</feature>
<evidence type="ECO:0000256" key="9">
    <source>
        <dbReference type="ARBA" id="ARBA00023004"/>
    </source>
</evidence>
<dbReference type="InterPro" id="IPR048562">
    <property type="entry name" value="KDM6A_B-like_C-hel"/>
</dbReference>
<dbReference type="Proteomes" id="UP000070412">
    <property type="component" value="Unassembled WGS sequence"/>
</dbReference>
<dbReference type="InterPro" id="IPR011990">
    <property type="entry name" value="TPR-like_helical_dom_sf"/>
</dbReference>